<feature type="transmembrane region" description="Helical" evidence="2">
    <location>
        <begin position="192"/>
        <end position="210"/>
    </location>
</feature>
<feature type="transmembrane region" description="Helical" evidence="2">
    <location>
        <begin position="293"/>
        <end position="316"/>
    </location>
</feature>
<reference evidence="4" key="1">
    <citation type="journal article" date="2019" name="Int. J. Syst. Evol. Microbiol.">
        <title>The Global Catalogue of Microorganisms (GCM) 10K type strain sequencing project: providing services to taxonomists for standard genome sequencing and annotation.</title>
        <authorList>
            <consortium name="The Broad Institute Genomics Platform"/>
            <consortium name="The Broad Institute Genome Sequencing Center for Infectious Disease"/>
            <person name="Wu L."/>
            <person name="Ma J."/>
        </authorList>
    </citation>
    <scope>NUCLEOTIDE SEQUENCE [LARGE SCALE GENOMIC DNA]</scope>
    <source>
        <strain evidence="4">JCM 9458</strain>
    </source>
</reference>
<evidence type="ECO:0000256" key="2">
    <source>
        <dbReference type="SAM" id="Phobius"/>
    </source>
</evidence>
<feature type="compositionally biased region" description="Low complexity" evidence="1">
    <location>
        <begin position="7"/>
        <end position="24"/>
    </location>
</feature>
<keyword evidence="4" id="KW-1185">Reference proteome</keyword>
<feature type="transmembrane region" description="Helical" evidence="2">
    <location>
        <begin position="222"/>
        <end position="244"/>
    </location>
</feature>
<dbReference type="Proteomes" id="UP001501676">
    <property type="component" value="Unassembled WGS sequence"/>
</dbReference>
<feature type="transmembrane region" description="Helical" evidence="2">
    <location>
        <begin position="328"/>
        <end position="348"/>
    </location>
</feature>
<keyword evidence="2" id="KW-1133">Transmembrane helix</keyword>
<name>A0ABP6T7S3_9ACTN</name>
<keyword evidence="2" id="KW-0812">Transmembrane</keyword>
<keyword evidence="2" id="KW-0472">Membrane</keyword>
<dbReference type="EMBL" id="BAAAYN010000043">
    <property type="protein sequence ID" value="GAA3393700.1"/>
    <property type="molecule type" value="Genomic_DNA"/>
</dbReference>
<feature type="transmembrane region" description="Helical" evidence="2">
    <location>
        <begin position="264"/>
        <end position="286"/>
    </location>
</feature>
<evidence type="ECO:0000313" key="3">
    <source>
        <dbReference type="EMBL" id="GAA3393700.1"/>
    </source>
</evidence>
<gene>
    <name evidence="3" type="ORF">GCM10020369_60290</name>
</gene>
<evidence type="ECO:0000313" key="4">
    <source>
        <dbReference type="Proteomes" id="UP001501676"/>
    </source>
</evidence>
<accession>A0ABP6T7S3</accession>
<evidence type="ECO:0000256" key="1">
    <source>
        <dbReference type="SAM" id="MobiDB-lite"/>
    </source>
</evidence>
<sequence length="354" mass="36393">MQPGQPYGPSAAPAPVSSDPYASPGYVDPTSAAPYGQAPYPVPGFEAAAPQSGLPHSAPPGYPASPPYGAPPPAAYAPAPPYPGPPPYPAAGYGAAPYPGPYAAAGPYPGQPVPPHLVGAPPPPGLKIVRRSKASFSIIFPLVGLFIAGLVCPTLPWVDSGAESFTLWELMDNLWDAGSATDDTWGVQYAKWAWPFVFVWAAMVAFAGTLDNAGFRITYGIIYTLCSVGLAGMMLLGVLALLAAGSAVESSSGTTSSSPSGGKVAVLLIGGLICLVVLFVSVFLVFKLRGLAYRILAGLGLFSFALLHLVTVATLFGDAPIDAEPGAYLASFGYVLCAVGCFIGPKYIPHYDRA</sequence>
<protein>
    <submittedName>
        <fullName evidence="3">Uncharacterized protein</fullName>
    </submittedName>
</protein>
<proteinExistence type="predicted"/>
<feature type="region of interest" description="Disordered" evidence="1">
    <location>
        <begin position="1"/>
        <end position="64"/>
    </location>
</feature>
<comment type="caution">
    <text evidence="3">The sequence shown here is derived from an EMBL/GenBank/DDBJ whole genome shotgun (WGS) entry which is preliminary data.</text>
</comment>
<organism evidence="3 4">
    <name type="scientific">Cryptosporangium minutisporangium</name>
    <dbReference type="NCBI Taxonomy" id="113569"/>
    <lineage>
        <taxon>Bacteria</taxon>
        <taxon>Bacillati</taxon>
        <taxon>Actinomycetota</taxon>
        <taxon>Actinomycetes</taxon>
        <taxon>Cryptosporangiales</taxon>
        <taxon>Cryptosporangiaceae</taxon>
        <taxon>Cryptosporangium</taxon>
    </lineage>
</organism>
<dbReference type="RefSeq" id="WP_345731627.1">
    <property type="nucleotide sequence ID" value="NZ_BAAAYN010000043.1"/>
</dbReference>
<feature type="transmembrane region" description="Helical" evidence="2">
    <location>
        <begin position="136"/>
        <end position="158"/>
    </location>
</feature>